<feature type="region of interest" description="Disordered" evidence="2">
    <location>
        <begin position="372"/>
        <end position="398"/>
    </location>
</feature>
<proteinExistence type="predicted"/>
<feature type="compositionally biased region" description="Basic and acidic residues" evidence="2">
    <location>
        <begin position="80"/>
        <end position="89"/>
    </location>
</feature>
<comment type="caution">
    <text evidence="3">The sequence shown here is derived from an EMBL/GenBank/DDBJ whole genome shotgun (WGS) entry which is preliminary data.</text>
</comment>
<dbReference type="AlphaFoldDB" id="A0ABD1QVX1"/>
<feature type="coiled-coil region" evidence="1">
    <location>
        <begin position="508"/>
        <end position="535"/>
    </location>
</feature>
<keyword evidence="1" id="KW-0175">Coiled coil</keyword>
<evidence type="ECO:0000256" key="1">
    <source>
        <dbReference type="SAM" id="Coils"/>
    </source>
</evidence>
<feature type="compositionally biased region" description="Basic and acidic residues" evidence="2">
    <location>
        <begin position="379"/>
        <end position="394"/>
    </location>
</feature>
<feature type="region of interest" description="Disordered" evidence="2">
    <location>
        <begin position="295"/>
        <end position="329"/>
    </location>
</feature>
<evidence type="ECO:0000313" key="3">
    <source>
        <dbReference type="EMBL" id="KAL2480298.1"/>
    </source>
</evidence>
<reference evidence="4" key="1">
    <citation type="submission" date="2024-07" db="EMBL/GenBank/DDBJ databases">
        <title>Two chromosome-level genome assemblies of Korean endemic species Abeliophyllum distichum and Forsythia ovata (Oleaceae).</title>
        <authorList>
            <person name="Jang H."/>
        </authorList>
    </citation>
    <scope>NUCLEOTIDE SEQUENCE [LARGE SCALE GENOMIC DNA]</scope>
</reference>
<gene>
    <name evidence="3" type="ORF">Adt_33264</name>
</gene>
<feature type="compositionally biased region" description="Low complexity" evidence="2">
    <location>
        <begin position="40"/>
        <end position="52"/>
    </location>
</feature>
<dbReference type="EMBL" id="JBFOLK010000010">
    <property type="protein sequence ID" value="KAL2480298.1"/>
    <property type="molecule type" value="Genomic_DNA"/>
</dbReference>
<feature type="compositionally biased region" description="Polar residues" evidence="2">
    <location>
        <begin position="309"/>
        <end position="323"/>
    </location>
</feature>
<protein>
    <submittedName>
        <fullName evidence="3">Uncharacterized protein</fullName>
    </submittedName>
</protein>
<name>A0ABD1QVX1_9LAMI</name>
<feature type="region of interest" description="Disordered" evidence="2">
    <location>
        <begin position="1"/>
        <end position="89"/>
    </location>
</feature>
<feature type="compositionally biased region" description="Low complexity" evidence="2">
    <location>
        <begin position="18"/>
        <end position="31"/>
    </location>
</feature>
<dbReference type="Proteomes" id="UP001604336">
    <property type="component" value="Unassembled WGS sequence"/>
</dbReference>
<feature type="compositionally biased region" description="Polar residues" evidence="2">
    <location>
        <begin position="1"/>
        <end position="17"/>
    </location>
</feature>
<evidence type="ECO:0000256" key="2">
    <source>
        <dbReference type="SAM" id="MobiDB-lite"/>
    </source>
</evidence>
<keyword evidence="4" id="KW-1185">Reference proteome</keyword>
<accession>A0ABD1QVX1</accession>
<organism evidence="3 4">
    <name type="scientific">Abeliophyllum distichum</name>
    <dbReference type="NCBI Taxonomy" id="126358"/>
    <lineage>
        <taxon>Eukaryota</taxon>
        <taxon>Viridiplantae</taxon>
        <taxon>Streptophyta</taxon>
        <taxon>Embryophyta</taxon>
        <taxon>Tracheophyta</taxon>
        <taxon>Spermatophyta</taxon>
        <taxon>Magnoliopsida</taxon>
        <taxon>eudicotyledons</taxon>
        <taxon>Gunneridae</taxon>
        <taxon>Pentapetalae</taxon>
        <taxon>asterids</taxon>
        <taxon>lamiids</taxon>
        <taxon>Lamiales</taxon>
        <taxon>Oleaceae</taxon>
        <taxon>Forsythieae</taxon>
        <taxon>Abeliophyllum</taxon>
    </lineage>
</organism>
<sequence length="543" mass="60279">MSFGSDDSQNWSDVQTNSSIQGESPLSSSSSEVFREVNQASPASCPSNPSASGREVYPTVPLKKVGGRKRKDAGVPEMRGSLDKKDAPAARALDEELRRSATEALMARSRITAEEFEDLRLSYDILSSVSLRAPGPAMQQGLRLPMHPFFRKVGGHLTPREFESIYRPYRSSGYYNVSPWLGQKWGTATDSPNKVHNWKERFFFVGRDWEFMLEDPHPHVSIPRRFGELNCGKPPIPKRNQGELRSKWDKVRALSSEFRSLNNLLKDDNLLASCGLMAFRFKGVPMIRLIRPASGEGSSAQASRHEASGPSQEAQDAAPSSTILPPRPEVDSNILQRSLSSSNLHIDSTTLRNKGKKVVEGTEEALYQKRKAPAATEGLMRDARKARRTEEGRRSSHLWTENQREPEILRPQLAKIVASLVKVNLVQGLVLSKDIFSAFASFDAEDSKSKNIAEDLKAQDQRRAAEASQKRAEEAQKLAEDRTLAAETTLAAANGSLEAAAVDNERSLIATKLELEKIKAERADTKARAVEAYQDVFVDTPEY</sequence>
<evidence type="ECO:0000313" key="4">
    <source>
        <dbReference type="Proteomes" id="UP001604336"/>
    </source>
</evidence>